<evidence type="ECO:0000256" key="1">
    <source>
        <dbReference type="ARBA" id="ARBA00023054"/>
    </source>
</evidence>
<dbReference type="InterPro" id="IPR051149">
    <property type="entry name" value="Spindly/BICDR_Dynein_Adapter"/>
</dbReference>
<dbReference type="AlphaFoldDB" id="A0A1Y1VC20"/>
<organism evidence="4 5">
    <name type="scientific">Piromyces finnis</name>
    <dbReference type="NCBI Taxonomy" id="1754191"/>
    <lineage>
        <taxon>Eukaryota</taxon>
        <taxon>Fungi</taxon>
        <taxon>Fungi incertae sedis</taxon>
        <taxon>Chytridiomycota</taxon>
        <taxon>Chytridiomycota incertae sedis</taxon>
        <taxon>Neocallimastigomycetes</taxon>
        <taxon>Neocallimastigales</taxon>
        <taxon>Neocallimastigaceae</taxon>
        <taxon>Piromyces</taxon>
    </lineage>
</organism>
<feature type="compositionally biased region" description="Polar residues" evidence="3">
    <location>
        <begin position="681"/>
        <end position="693"/>
    </location>
</feature>
<feature type="compositionally biased region" description="Low complexity" evidence="3">
    <location>
        <begin position="146"/>
        <end position="160"/>
    </location>
</feature>
<evidence type="ECO:0000256" key="3">
    <source>
        <dbReference type="SAM" id="MobiDB-lite"/>
    </source>
</evidence>
<feature type="region of interest" description="Disordered" evidence="3">
    <location>
        <begin position="1000"/>
        <end position="1024"/>
    </location>
</feature>
<feature type="compositionally biased region" description="Low complexity" evidence="3">
    <location>
        <begin position="392"/>
        <end position="407"/>
    </location>
</feature>
<evidence type="ECO:0000313" key="5">
    <source>
        <dbReference type="Proteomes" id="UP000193719"/>
    </source>
</evidence>
<feature type="region of interest" description="Disordered" evidence="3">
    <location>
        <begin position="1138"/>
        <end position="1174"/>
    </location>
</feature>
<keyword evidence="1 2" id="KW-0175">Coiled coil</keyword>
<dbReference type="PANTHER" id="PTHR32123">
    <property type="entry name" value="BICD FAMILY-LIKE CARGO ADAPTER"/>
    <property type="match status" value="1"/>
</dbReference>
<dbReference type="PANTHER" id="PTHR32123:SF9">
    <property type="entry name" value="PROTEIN SPINDLY"/>
    <property type="match status" value="1"/>
</dbReference>
<feature type="coiled-coil region" evidence="2">
    <location>
        <begin position="28"/>
        <end position="90"/>
    </location>
</feature>
<dbReference type="Proteomes" id="UP000193719">
    <property type="component" value="Unassembled WGS sequence"/>
</dbReference>
<feature type="compositionally biased region" description="Low complexity" evidence="3">
    <location>
        <begin position="1149"/>
        <end position="1168"/>
    </location>
</feature>
<feature type="region of interest" description="Disordered" evidence="3">
    <location>
        <begin position="426"/>
        <end position="445"/>
    </location>
</feature>
<evidence type="ECO:0000313" key="4">
    <source>
        <dbReference type="EMBL" id="ORX51806.1"/>
    </source>
</evidence>
<protein>
    <recommendedName>
        <fullName evidence="6">HAP1 N-terminal domain-containing protein</fullName>
    </recommendedName>
</protein>
<feature type="region of interest" description="Disordered" evidence="3">
    <location>
        <begin position="386"/>
        <end position="408"/>
    </location>
</feature>
<feature type="compositionally biased region" description="Low complexity" evidence="3">
    <location>
        <begin position="95"/>
        <end position="111"/>
    </location>
</feature>
<reference evidence="4 5" key="1">
    <citation type="submission" date="2016-08" db="EMBL/GenBank/DDBJ databases">
        <title>Genomes of anaerobic fungi encode conserved fungal cellulosomes for biomass hydrolysis.</title>
        <authorList>
            <consortium name="DOE Joint Genome Institute"/>
            <person name="Haitjema C.H."/>
            <person name="Gilmore S.P."/>
            <person name="Henske J.K."/>
            <person name="Solomon K.V."/>
            <person name="De Groot R."/>
            <person name="Kuo A."/>
            <person name="Mondo S.J."/>
            <person name="Salamov A.A."/>
            <person name="Labutti K."/>
            <person name="Zhao Z."/>
            <person name="Chiniquy J."/>
            <person name="Barry K."/>
            <person name="Brewer H.M."/>
            <person name="Purvine S.O."/>
            <person name="Wright A.T."/>
            <person name="Boxma B."/>
            <person name="Van Alen T."/>
            <person name="Hackstein J.H."/>
            <person name="Baker S.E."/>
            <person name="Grigoriev I.V."/>
            <person name="O'Malley M.A."/>
        </authorList>
    </citation>
    <scope>NUCLEOTIDE SEQUENCE [LARGE SCALE GENOMIC DNA]</scope>
    <source>
        <strain evidence="5">finn</strain>
    </source>
</reference>
<feature type="region of interest" description="Disordered" evidence="3">
    <location>
        <begin position="945"/>
        <end position="984"/>
    </location>
</feature>
<sequence length="1174" mass="133145">MTSSGKDLNDSSDSLKSLDENERKIYSKNDLNNHLNDIKNVLRDKERDLSLAAEIGQQLLEANTVLKKAYEELYIQNQDTQRQLQRYEHMPVIHSGRSSPVLSNSSPLSPRYTAMRSRNNSPTPPRSRKGSRNLSLPPSVRLDGTSHSSSPPSIARSTEGSESENEEANNIIKEQFLEKIKYLENSINSLERHNEELKVLLEKKKNEVKDIQIQNSKLLLIKDGEVYDLKKDLESLMNKTKKLEMEKRTLTKENQRQANELDRIESIDQEYIQDLLVKINRLDSSLRRMEITKEELEKNIENIMMEKIEYQDKCKSLDKKLEDFLYYKHLHDTQAQHIQELNQTIEQQRMQIQNLDFQLYNLAMISDTTKSEIKFSEKYTLENPRSMKSIQSSTGSLGSKLSSHASSDVNMNNYDSDTIVITARRNINNSNRNSQSIPSIRSSQSIPESHDSFLTLSSYDLGKKTLYSELENTGWYDETTDTLKDDHFGEENRLIQSYSDSDLNKLGNMSFTADEQQENLGYTIHALPLQRTRQPYHHQYHSSYSLDHRKLSDASNYEGLTLVDKANQSFGNNNIENIIKPKIKNDVNSYELLINTIENEFKNSEEEIKTDDPKDSSNTSKSNDAKGKKEKSRKKDHDDNMDSTLSNDEDNDDDENDDSTKILPSEKNIIPNDIMIDDTNNETTDQSNRQQTHYQTYSRQKYNYQSISNTKTLALIKHSNIPLFDFKKLSHMIESDQNLNSTPLQNNVPVIKSAEEISQKPKHAMFQQISFESIFKAFQFSKFKSTHLLTDANYSKIDKKSGKKATSTFSLTGLNANGFNGDSEFSKSDSGDMSILESVVRLSSPPSSGTVIQEISDKDVELLNSSGAQTISNMNASTKEGGQYNNSSSSNHFFIPKPTSLSHSIIPVGTASNKEFNHLIKNFHSSSPITPLVANINLNNAIRGRSRTKEKKISSKSEPVISEHEHQKSSFSLKHRSLFGNTKRIQTPKMDISLMYKENKNDTPTRENSPQTSNSPSGSLFHMIKDKSNQNGDVRQEENDGTSSHYNTIFTNTMNNSSILSSNTIMNNQVILDQYRNTLNHYSNSGSAILQVLVDSWLRFLNGFVGYGSDINYDINNLEINGINSQNSFGNSSRFYAAGSHSSDFTEDSFSATNPSTPASSSSPSSTSQLTKKI</sequence>
<feature type="compositionally biased region" description="Basic and acidic residues" evidence="3">
    <location>
        <begin position="951"/>
        <end position="968"/>
    </location>
</feature>
<dbReference type="OrthoDB" id="2158093at2759"/>
<gene>
    <name evidence="4" type="ORF">BCR36DRAFT_582846</name>
</gene>
<comment type="caution">
    <text evidence="4">The sequence shown here is derived from an EMBL/GenBank/DDBJ whole genome shotgun (WGS) entry which is preliminary data.</text>
</comment>
<reference evidence="4 5" key="2">
    <citation type="submission" date="2016-08" db="EMBL/GenBank/DDBJ databases">
        <title>Pervasive Adenine N6-methylation of Active Genes in Fungi.</title>
        <authorList>
            <consortium name="DOE Joint Genome Institute"/>
            <person name="Mondo S.J."/>
            <person name="Dannebaum R.O."/>
            <person name="Kuo R.C."/>
            <person name="Labutti K."/>
            <person name="Haridas S."/>
            <person name="Kuo A."/>
            <person name="Salamov A."/>
            <person name="Ahrendt S.R."/>
            <person name="Lipzen A."/>
            <person name="Sullivan W."/>
            <person name="Andreopoulos W.B."/>
            <person name="Clum A."/>
            <person name="Lindquist E."/>
            <person name="Daum C."/>
            <person name="Ramamoorthy G.K."/>
            <person name="Gryganskyi A."/>
            <person name="Culley D."/>
            <person name="Magnuson J.K."/>
            <person name="James T.Y."/>
            <person name="O'Malley M.A."/>
            <person name="Stajich J.E."/>
            <person name="Spatafora J.W."/>
            <person name="Visel A."/>
            <person name="Grigoriev I.V."/>
        </authorList>
    </citation>
    <scope>NUCLEOTIDE SEQUENCE [LARGE SCALE GENOMIC DNA]</scope>
    <source>
        <strain evidence="5">finn</strain>
    </source>
</reference>
<accession>A0A1Y1VC20</accession>
<feature type="compositionally biased region" description="Polar residues" evidence="3">
    <location>
        <begin position="1006"/>
        <end position="1018"/>
    </location>
</feature>
<feature type="compositionally biased region" description="Acidic residues" evidence="3">
    <location>
        <begin position="647"/>
        <end position="657"/>
    </location>
</feature>
<keyword evidence="5" id="KW-1185">Reference proteome</keyword>
<feature type="coiled-coil region" evidence="2">
    <location>
        <begin position="173"/>
        <end position="358"/>
    </location>
</feature>
<evidence type="ECO:0008006" key="6">
    <source>
        <dbReference type="Google" id="ProtNLM"/>
    </source>
</evidence>
<proteinExistence type="predicted"/>
<feature type="compositionally biased region" description="Basic and acidic residues" evidence="3">
    <location>
        <begin position="604"/>
        <end position="615"/>
    </location>
</feature>
<feature type="compositionally biased region" description="Basic and acidic residues" evidence="3">
    <location>
        <begin position="623"/>
        <end position="640"/>
    </location>
</feature>
<dbReference type="EMBL" id="MCFH01000017">
    <property type="protein sequence ID" value="ORX51806.1"/>
    <property type="molecule type" value="Genomic_DNA"/>
</dbReference>
<feature type="region of interest" description="Disordered" evidence="3">
    <location>
        <begin position="604"/>
        <end position="693"/>
    </location>
</feature>
<dbReference type="STRING" id="1754191.A0A1Y1VC20"/>
<name>A0A1Y1VC20_9FUNG</name>
<feature type="region of interest" description="Disordered" evidence="3">
    <location>
        <begin position="93"/>
        <end position="167"/>
    </location>
</feature>
<evidence type="ECO:0000256" key="2">
    <source>
        <dbReference type="SAM" id="Coils"/>
    </source>
</evidence>